<dbReference type="Proteomes" id="UP000256899">
    <property type="component" value="Unassembled WGS sequence"/>
</dbReference>
<name>A0A3E0U1E4_9GAMM</name>
<keyword evidence="5" id="KW-0808">Transferase</keyword>
<evidence type="ECO:0000256" key="11">
    <source>
        <dbReference type="ARBA" id="ARBA00023136"/>
    </source>
</evidence>
<evidence type="ECO:0000256" key="12">
    <source>
        <dbReference type="SAM" id="Phobius"/>
    </source>
</evidence>
<dbReference type="GO" id="GO:0005524">
    <property type="term" value="F:ATP binding"/>
    <property type="evidence" value="ECO:0007669"/>
    <property type="project" value="UniProtKB-KW"/>
</dbReference>
<dbReference type="Pfam" id="PF02518">
    <property type="entry name" value="HATPase_c"/>
    <property type="match status" value="1"/>
</dbReference>
<dbReference type="InterPro" id="IPR005467">
    <property type="entry name" value="His_kinase_dom"/>
</dbReference>
<dbReference type="SMART" id="SM00387">
    <property type="entry name" value="HATPase_c"/>
    <property type="match status" value="1"/>
</dbReference>
<keyword evidence="9" id="KW-0067">ATP-binding</keyword>
<comment type="caution">
    <text evidence="14">The sequence shown here is derived from an EMBL/GenBank/DDBJ whole genome shotgun (WGS) entry which is preliminary data.</text>
</comment>
<dbReference type="GO" id="GO:0000160">
    <property type="term" value="P:phosphorelay signal transduction system"/>
    <property type="evidence" value="ECO:0007669"/>
    <property type="project" value="TreeGrafter"/>
</dbReference>
<sequence length="456" mass="50424">MDVPSLKSRLIASAVVMLFVLLPAIGFTLDDAFAKHLLKAVEQELTAHSYSILAETDYIDGELLTPTNFQESQFNVIDSGLYALISDQIPIAGTSTETPIETKTQRLIWHSDSALNITSMDNLFYPAQGERAFYSVTFAEQAMFVSSFSVNFADLNQDMPLTLHIAKSQQDYMAAQKAFRQQLLIWLAIIAIVFAAVMWWWLSWTLKPLKQLTHELKTIEQGDSESVAGDYPIEVKPAISQLNNLLSNEQTQRLRYRNALADLAHSLKTPLATISSAEAVSSEIQQEVSKINHIVEHQLKRAQSAGQSAWRLSVDIKPCIDKLLSAMAKIYRDKTVTVAVEVADGAKFKGDEADLMEILGNLLDNAYKAATAKVAVTVNVSAKYLTLSIADDGVGISEHKRDSIMQRGVRADTYEQGHGIGLAIVRDIVTSYQGKIDIKRDAELGGALFELSFHIN</sequence>
<dbReference type="InterPro" id="IPR036890">
    <property type="entry name" value="HATPase_C_sf"/>
</dbReference>
<dbReference type="InterPro" id="IPR058619">
    <property type="entry name" value="PhoQ/CarS-like_HATPase"/>
</dbReference>
<evidence type="ECO:0000256" key="1">
    <source>
        <dbReference type="ARBA" id="ARBA00000085"/>
    </source>
</evidence>
<evidence type="ECO:0000313" key="14">
    <source>
        <dbReference type="EMBL" id="REL30045.1"/>
    </source>
</evidence>
<keyword evidence="11 12" id="KW-0472">Membrane</keyword>
<accession>A0A3E0U1E4</accession>
<evidence type="ECO:0000256" key="6">
    <source>
        <dbReference type="ARBA" id="ARBA00022692"/>
    </source>
</evidence>
<protein>
    <recommendedName>
        <fullName evidence="3">histidine kinase</fullName>
        <ecNumber evidence="3">2.7.13.3</ecNumber>
    </recommendedName>
</protein>
<proteinExistence type="predicted"/>
<evidence type="ECO:0000259" key="13">
    <source>
        <dbReference type="PROSITE" id="PS50109"/>
    </source>
</evidence>
<organism evidence="14 15">
    <name type="scientific">Thalassotalea euphylliae</name>
    <dbReference type="NCBI Taxonomy" id="1655234"/>
    <lineage>
        <taxon>Bacteria</taxon>
        <taxon>Pseudomonadati</taxon>
        <taxon>Pseudomonadota</taxon>
        <taxon>Gammaproteobacteria</taxon>
        <taxon>Alteromonadales</taxon>
        <taxon>Colwelliaceae</taxon>
        <taxon>Thalassotalea</taxon>
    </lineage>
</organism>
<dbReference type="GO" id="GO:0005886">
    <property type="term" value="C:plasma membrane"/>
    <property type="evidence" value="ECO:0007669"/>
    <property type="project" value="TreeGrafter"/>
</dbReference>
<keyword evidence="4" id="KW-0597">Phosphoprotein</keyword>
<evidence type="ECO:0000256" key="5">
    <source>
        <dbReference type="ARBA" id="ARBA00022679"/>
    </source>
</evidence>
<dbReference type="Gene3D" id="3.30.565.10">
    <property type="entry name" value="Histidine kinase-like ATPase, C-terminal domain"/>
    <property type="match status" value="1"/>
</dbReference>
<dbReference type="SUPFAM" id="SSF55874">
    <property type="entry name" value="ATPase domain of HSP90 chaperone/DNA topoisomerase II/histidine kinase"/>
    <property type="match status" value="1"/>
</dbReference>
<dbReference type="AlphaFoldDB" id="A0A3E0U1E4"/>
<dbReference type="GO" id="GO:0004673">
    <property type="term" value="F:protein histidine kinase activity"/>
    <property type="evidence" value="ECO:0007669"/>
    <property type="project" value="UniProtKB-EC"/>
</dbReference>
<keyword evidence="15" id="KW-1185">Reference proteome</keyword>
<dbReference type="InterPro" id="IPR004358">
    <property type="entry name" value="Sig_transdc_His_kin-like_C"/>
</dbReference>
<dbReference type="RefSeq" id="WP_116014165.1">
    <property type="nucleotide sequence ID" value="NZ_QUOT01000001.1"/>
</dbReference>
<feature type="transmembrane region" description="Helical" evidence="12">
    <location>
        <begin position="183"/>
        <end position="202"/>
    </location>
</feature>
<keyword evidence="7" id="KW-0547">Nucleotide-binding</keyword>
<keyword evidence="8" id="KW-0418">Kinase</keyword>
<comment type="subcellular location">
    <subcellularLocation>
        <location evidence="2">Membrane</location>
    </subcellularLocation>
</comment>
<dbReference type="PANTHER" id="PTHR45436">
    <property type="entry name" value="SENSOR HISTIDINE KINASE YKOH"/>
    <property type="match status" value="1"/>
</dbReference>
<evidence type="ECO:0000256" key="3">
    <source>
        <dbReference type="ARBA" id="ARBA00012438"/>
    </source>
</evidence>
<evidence type="ECO:0000256" key="10">
    <source>
        <dbReference type="ARBA" id="ARBA00022989"/>
    </source>
</evidence>
<dbReference type="InterPro" id="IPR003594">
    <property type="entry name" value="HATPase_dom"/>
</dbReference>
<gene>
    <name evidence="14" type="ORF">DXX94_04650</name>
</gene>
<evidence type="ECO:0000256" key="2">
    <source>
        <dbReference type="ARBA" id="ARBA00004370"/>
    </source>
</evidence>
<keyword evidence="6 12" id="KW-0812">Transmembrane</keyword>
<dbReference type="EC" id="2.7.13.3" evidence="3"/>
<dbReference type="PROSITE" id="PS50109">
    <property type="entry name" value="HIS_KIN"/>
    <property type="match status" value="1"/>
</dbReference>
<dbReference type="InterPro" id="IPR050428">
    <property type="entry name" value="TCS_sensor_his_kinase"/>
</dbReference>
<feature type="domain" description="Histidine kinase" evidence="13">
    <location>
        <begin position="262"/>
        <end position="456"/>
    </location>
</feature>
<reference evidence="15" key="1">
    <citation type="submission" date="2018-08" db="EMBL/GenBank/DDBJ databases">
        <title>Thalassotalea euphylliae genome.</title>
        <authorList>
            <person name="Summers S."/>
            <person name="Rice S.A."/>
            <person name="Freckelton M.L."/>
            <person name="Nedved B.T."/>
            <person name="Hadfield M.G."/>
        </authorList>
    </citation>
    <scope>NUCLEOTIDE SEQUENCE [LARGE SCALE GENOMIC DNA]</scope>
    <source>
        <strain evidence="15">H3</strain>
    </source>
</reference>
<evidence type="ECO:0000256" key="4">
    <source>
        <dbReference type="ARBA" id="ARBA00022553"/>
    </source>
</evidence>
<dbReference type="CDD" id="cd16954">
    <property type="entry name" value="HATPase_PhoQ-like"/>
    <property type="match status" value="1"/>
</dbReference>
<evidence type="ECO:0000313" key="15">
    <source>
        <dbReference type="Proteomes" id="UP000256899"/>
    </source>
</evidence>
<dbReference type="PANTHER" id="PTHR45436:SF4">
    <property type="entry name" value="SENSOR PROTEIN PHOQ"/>
    <property type="match status" value="1"/>
</dbReference>
<keyword evidence="10 12" id="KW-1133">Transmembrane helix</keyword>
<evidence type="ECO:0000256" key="8">
    <source>
        <dbReference type="ARBA" id="ARBA00022777"/>
    </source>
</evidence>
<dbReference type="PRINTS" id="PR00344">
    <property type="entry name" value="BCTRLSENSOR"/>
</dbReference>
<evidence type="ECO:0000256" key="7">
    <source>
        <dbReference type="ARBA" id="ARBA00022741"/>
    </source>
</evidence>
<dbReference type="EMBL" id="QUOT01000001">
    <property type="protein sequence ID" value="REL30045.1"/>
    <property type="molecule type" value="Genomic_DNA"/>
</dbReference>
<dbReference type="Gene3D" id="1.10.287.130">
    <property type="match status" value="1"/>
</dbReference>
<evidence type="ECO:0000256" key="9">
    <source>
        <dbReference type="ARBA" id="ARBA00022840"/>
    </source>
</evidence>
<comment type="catalytic activity">
    <reaction evidence="1">
        <text>ATP + protein L-histidine = ADP + protein N-phospho-L-histidine.</text>
        <dbReference type="EC" id="2.7.13.3"/>
    </reaction>
</comment>